<evidence type="ECO:0000313" key="2">
    <source>
        <dbReference type="EMBL" id="TCP40195.1"/>
    </source>
</evidence>
<feature type="compositionally biased region" description="Polar residues" evidence="1">
    <location>
        <begin position="283"/>
        <end position="298"/>
    </location>
</feature>
<feature type="compositionally biased region" description="Basic residues" evidence="1">
    <location>
        <begin position="111"/>
        <end position="121"/>
    </location>
</feature>
<accession>A0A4R2Q0P9</accession>
<dbReference type="AlphaFoldDB" id="A0A4R2Q0P9"/>
<dbReference type="EMBL" id="SLXP01000008">
    <property type="protein sequence ID" value="TCP40195.1"/>
    <property type="molecule type" value="Genomic_DNA"/>
</dbReference>
<keyword evidence="3" id="KW-1185">Reference proteome</keyword>
<feature type="compositionally biased region" description="Basic and acidic residues" evidence="1">
    <location>
        <begin position="170"/>
        <end position="182"/>
    </location>
</feature>
<protein>
    <submittedName>
        <fullName evidence="2">Uncharacterized protein</fullName>
    </submittedName>
</protein>
<comment type="caution">
    <text evidence="2">The sequence shown here is derived from an EMBL/GenBank/DDBJ whole genome shotgun (WGS) entry which is preliminary data.</text>
</comment>
<dbReference type="Proteomes" id="UP000294835">
    <property type="component" value="Unassembled WGS sequence"/>
</dbReference>
<name>A0A4R2Q0P9_9RHOB</name>
<reference evidence="2 3" key="1">
    <citation type="submission" date="2019-03" db="EMBL/GenBank/DDBJ databases">
        <title>Genomic Encyclopedia of Type Strains, Phase IV (KMG-IV): sequencing the most valuable type-strain genomes for metagenomic binning, comparative biology and taxonomic classification.</title>
        <authorList>
            <person name="Goeker M."/>
        </authorList>
    </citation>
    <scope>NUCLEOTIDE SEQUENCE [LARGE SCALE GENOMIC DNA]</scope>
    <source>
        <strain evidence="2 3">DSM 18063</strain>
    </source>
</reference>
<feature type="region of interest" description="Disordered" evidence="1">
    <location>
        <begin position="41"/>
        <end position="346"/>
    </location>
</feature>
<organism evidence="2 3">
    <name type="scientific">Rhodovulum marinum</name>
    <dbReference type="NCBI Taxonomy" id="320662"/>
    <lineage>
        <taxon>Bacteria</taxon>
        <taxon>Pseudomonadati</taxon>
        <taxon>Pseudomonadota</taxon>
        <taxon>Alphaproteobacteria</taxon>
        <taxon>Rhodobacterales</taxon>
        <taxon>Paracoccaceae</taxon>
        <taxon>Rhodovulum</taxon>
    </lineage>
</organism>
<gene>
    <name evidence="2" type="ORF">EV662_10869</name>
</gene>
<sequence length="346" mass="36587">MPRRAARGVGTRHAGHAGTARCLWPADRAFARLVGAVAGPRFHSGAGRRPHRPAAPCRHARNGGRRAGRTPRRTGRGRPARTAPAAATGRDRRHRPGRAGHDHDQGVQGHAVRKTGHPRLQRRTDKGRGARPSEPAGRGRGAPHRRHPDDHHLDRDPRNLVPDPAAGRCRRPDRPDRPAGRRSDRRRPANPADRAGRRRIPHPPTVPGRAAHPAAAPGQPAGASPRPSPAIAAASPTGSIPARPMSTASTRSGWRPPHGNRAPTLRPRTPTRPPPSPSISRCSAMSPSAGWNSRSSTPTGPPTRATWASSISASGPRCGAISSPRRIATAPAPRGPPCSTACNPTV</sequence>
<feature type="compositionally biased region" description="Low complexity" evidence="1">
    <location>
        <begin position="207"/>
        <end position="242"/>
    </location>
</feature>
<evidence type="ECO:0000313" key="3">
    <source>
        <dbReference type="Proteomes" id="UP000294835"/>
    </source>
</evidence>
<feature type="compositionally biased region" description="Basic residues" evidence="1">
    <location>
        <begin position="46"/>
        <end position="79"/>
    </location>
</feature>
<proteinExistence type="predicted"/>
<feature type="compositionally biased region" description="Basic and acidic residues" evidence="1">
    <location>
        <begin position="147"/>
        <end position="158"/>
    </location>
</feature>
<evidence type="ECO:0000256" key="1">
    <source>
        <dbReference type="SAM" id="MobiDB-lite"/>
    </source>
</evidence>